<accession>A0A0E9SHU9</accession>
<reference evidence="1" key="1">
    <citation type="submission" date="2014-11" db="EMBL/GenBank/DDBJ databases">
        <authorList>
            <person name="Amaro Gonzalez C."/>
        </authorList>
    </citation>
    <scope>NUCLEOTIDE SEQUENCE</scope>
</reference>
<dbReference type="EMBL" id="GBXM01068479">
    <property type="protein sequence ID" value="JAH40098.1"/>
    <property type="molecule type" value="Transcribed_RNA"/>
</dbReference>
<protein>
    <submittedName>
        <fullName evidence="1">Uncharacterized protein</fullName>
    </submittedName>
</protein>
<organism evidence="1">
    <name type="scientific">Anguilla anguilla</name>
    <name type="common">European freshwater eel</name>
    <name type="synonym">Muraena anguilla</name>
    <dbReference type="NCBI Taxonomy" id="7936"/>
    <lineage>
        <taxon>Eukaryota</taxon>
        <taxon>Metazoa</taxon>
        <taxon>Chordata</taxon>
        <taxon>Craniata</taxon>
        <taxon>Vertebrata</taxon>
        <taxon>Euteleostomi</taxon>
        <taxon>Actinopterygii</taxon>
        <taxon>Neopterygii</taxon>
        <taxon>Teleostei</taxon>
        <taxon>Anguilliformes</taxon>
        <taxon>Anguillidae</taxon>
        <taxon>Anguilla</taxon>
    </lineage>
</organism>
<reference evidence="1" key="2">
    <citation type="journal article" date="2015" name="Fish Shellfish Immunol.">
        <title>Early steps in the European eel (Anguilla anguilla)-Vibrio vulnificus interaction in the gills: Role of the RtxA13 toxin.</title>
        <authorList>
            <person name="Callol A."/>
            <person name="Pajuelo D."/>
            <person name="Ebbesson L."/>
            <person name="Teles M."/>
            <person name="MacKenzie S."/>
            <person name="Amaro C."/>
        </authorList>
    </citation>
    <scope>NUCLEOTIDE SEQUENCE</scope>
</reference>
<dbReference type="AlphaFoldDB" id="A0A0E9SHU9"/>
<sequence length="57" mass="6690">MCGKKTCVELQKIEFECLASVYVNFWPQLYVYNTNVLVHLLLTCSCREQSLGRYLLQ</sequence>
<name>A0A0E9SHU9_ANGAN</name>
<evidence type="ECO:0000313" key="1">
    <source>
        <dbReference type="EMBL" id="JAH40098.1"/>
    </source>
</evidence>
<proteinExistence type="predicted"/>